<dbReference type="PROSITE" id="PS50801">
    <property type="entry name" value="STAS"/>
    <property type="match status" value="1"/>
</dbReference>
<dbReference type="SUPFAM" id="SSF52091">
    <property type="entry name" value="SpoIIaa-like"/>
    <property type="match status" value="1"/>
</dbReference>
<dbReference type="InterPro" id="IPR036513">
    <property type="entry name" value="STAS_dom_sf"/>
</dbReference>
<evidence type="ECO:0000313" key="5">
    <source>
        <dbReference type="EMBL" id="MBQ0855517.1"/>
    </source>
</evidence>
<comment type="caution">
    <text evidence="5">The sequence shown here is derived from an EMBL/GenBank/DDBJ whole genome shotgun (WGS) entry which is preliminary data.</text>
</comment>
<dbReference type="PANTHER" id="PTHR33495">
    <property type="entry name" value="ANTI-SIGMA FACTOR ANTAGONIST TM_1081-RELATED-RELATED"/>
    <property type="match status" value="1"/>
</dbReference>
<comment type="similarity">
    <text evidence="1 2">Belongs to the anti-sigma-factor antagonist family.</text>
</comment>
<dbReference type="GO" id="GO:0043856">
    <property type="term" value="F:anti-sigma factor antagonist activity"/>
    <property type="evidence" value="ECO:0007669"/>
    <property type="project" value="InterPro"/>
</dbReference>
<dbReference type="EMBL" id="JAGPYQ010000002">
    <property type="protein sequence ID" value="MBQ0855517.1"/>
    <property type="molecule type" value="Genomic_DNA"/>
</dbReference>
<dbReference type="InterPro" id="IPR002645">
    <property type="entry name" value="STAS_dom"/>
</dbReference>
<gene>
    <name evidence="5" type="ORF">J8N05_45965</name>
</gene>
<organism evidence="5 6">
    <name type="scientific">Streptomyces liliiviolaceus</name>
    <dbReference type="NCBI Taxonomy" id="2823109"/>
    <lineage>
        <taxon>Bacteria</taxon>
        <taxon>Bacillati</taxon>
        <taxon>Actinomycetota</taxon>
        <taxon>Actinomycetes</taxon>
        <taxon>Kitasatosporales</taxon>
        <taxon>Streptomycetaceae</taxon>
        <taxon>Streptomyces</taxon>
    </lineage>
</organism>
<dbReference type="NCBIfam" id="TIGR00377">
    <property type="entry name" value="ant_ant_sig"/>
    <property type="match status" value="1"/>
</dbReference>
<dbReference type="PANTHER" id="PTHR33495:SF2">
    <property type="entry name" value="ANTI-SIGMA FACTOR ANTAGONIST TM_1081-RELATED"/>
    <property type="match status" value="1"/>
</dbReference>
<keyword evidence="6" id="KW-1185">Reference proteome</keyword>
<name>A0A940Y9F8_9ACTN</name>
<reference evidence="5 6" key="1">
    <citation type="submission" date="2021-04" db="EMBL/GenBank/DDBJ databases">
        <authorList>
            <person name="Tang X."/>
            <person name="Zhou X."/>
            <person name="Chen X."/>
            <person name="Cernava T."/>
            <person name="Zhang C."/>
        </authorList>
    </citation>
    <scope>NUCLEOTIDE SEQUENCE [LARGE SCALE GENOMIC DNA]</scope>
    <source>
        <strain evidence="5 6">BH-SS-21</strain>
    </source>
</reference>
<accession>A0A940Y9F8</accession>
<feature type="region of interest" description="Disordered" evidence="3">
    <location>
        <begin position="14"/>
        <end position="52"/>
    </location>
</feature>
<dbReference type="InterPro" id="IPR003658">
    <property type="entry name" value="Anti-sigma_ant"/>
</dbReference>
<dbReference type="Pfam" id="PF01740">
    <property type="entry name" value="STAS"/>
    <property type="match status" value="1"/>
</dbReference>
<dbReference type="AlphaFoldDB" id="A0A940Y9F8"/>
<sequence length="157" mass="16584">MRFSPIGAAVRACPPLSSGQNRGRGLNPGRISNREDTVNPSHPVQPGRWSASSTSIDGIHVVTLRGELDYTARERAEKVLTLPVGDAPLRTVADLSGVTFMNSTGINALVSAHQAAAATDGWVRVAGAQAPVLRVMELVGLDTVIACYLTVDQALER</sequence>
<dbReference type="CDD" id="cd07043">
    <property type="entry name" value="STAS_anti-anti-sigma_factors"/>
    <property type="match status" value="1"/>
</dbReference>
<evidence type="ECO:0000259" key="4">
    <source>
        <dbReference type="PROSITE" id="PS50801"/>
    </source>
</evidence>
<evidence type="ECO:0000313" key="6">
    <source>
        <dbReference type="Proteomes" id="UP000677413"/>
    </source>
</evidence>
<protein>
    <recommendedName>
        <fullName evidence="2">Anti-sigma factor antagonist</fullName>
    </recommendedName>
</protein>
<evidence type="ECO:0000256" key="1">
    <source>
        <dbReference type="ARBA" id="ARBA00009013"/>
    </source>
</evidence>
<proteinExistence type="inferred from homology"/>
<evidence type="ECO:0000256" key="3">
    <source>
        <dbReference type="SAM" id="MobiDB-lite"/>
    </source>
</evidence>
<dbReference type="Gene3D" id="3.30.750.24">
    <property type="entry name" value="STAS domain"/>
    <property type="match status" value="1"/>
</dbReference>
<dbReference type="Proteomes" id="UP000677413">
    <property type="component" value="Unassembled WGS sequence"/>
</dbReference>
<feature type="domain" description="STAS" evidence="4">
    <location>
        <begin position="49"/>
        <end position="157"/>
    </location>
</feature>
<evidence type="ECO:0000256" key="2">
    <source>
        <dbReference type="RuleBase" id="RU003749"/>
    </source>
</evidence>